<feature type="coiled-coil region" evidence="1">
    <location>
        <begin position="605"/>
        <end position="639"/>
    </location>
</feature>
<feature type="compositionally biased region" description="Basic and acidic residues" evidence="2">
    <location>
        <begin position="146"/>
        <end position="159"/>
    </location>
</feature>
<feature type="region of interest" description="Disordered" evidence="2">
    <location>
        <begin position="1"/>
        <end position="20"/>
    </location>
</feature>
<dbReference type="EMBL" id="LN714493">
    <property type="protein sequence ID" value="CEL72663.1"/>
    <property type="molecule type" value="Genomic_DNA"/>
</dbReference>
<feature type="compositionally biased region" description="Basic residues" evidence="2">
    <location>
        <begin position="276"/>
        <end position="288"/>
    </location>
</feature>
<protein>
    <submittedName>
        <fullName evidence="3">Uncharacterized protein</fullName>
    </submittedName>
</protein>
<feature type="region of interest" description="Disordered" evidence="2">
    <location>
        <begin position="134"/>
        <end position="223"/>
    </location>
</feature>
<organism evidence="3">
    <name type="scientific">Toxoplasma gondii (strain ATCC 50861 / VEG)</name>
    <dbReference type="NCBI Taxonomy" id="432359"/>
    <lineage>
        <taxon>Eukaryota</taxon>
        <taxon>Sar</taxon>
        <taxon>Alveolata</taxon>
        <taxon>Apicomplexa</taxon>
        <taxon>Conoidasida</taxon>
        <taxon>Coccidia</taxon>
        <taxon>Eucoccidiorida</taxon>
        <taxon>Eimeriorina</taxon>
        <taxon>Sarcocystidae</taxon>
        <taxon>Toxoplasma</taxon>
    </lineage>
</organism>
<proteinExistence type="predicted"/>
<reference evidence="3" key="1">
    <citation type="journal article" date="2015" name="PLoS ONE">
        <title>Comprehensive Evaluation of Toxoplasma gondii VEG and Neospora caninum LIV Genomes with Tachyzoite Stage Transcriptome and Proteome Defines Novel Transcript Features.</title>
        <authorList>
            <person name="Ramaprasad A."/>
            <person name="Mourier T."/>
            <person name="Naeem R."/>
            <person name="Malas T.B."/>
            <person name="Moussa E."/>
            <person name="Panigrahi A."/>
            <person name="Vermont S.J."/>
            <person name="Otto T.D."/>
            <person name="Wastling J."/>
            <person name="Pain A."/>
        </authorList>
    </citation>
    <scope>NUCLEOTIDE SEQUENCE</scope>
    <source>
        <strain evidence="3">VEG</strain>
    </source>
</reference>
<name>A0A0F7UX83_TOXGV</name>
<evidence type="ECO:0000313" key="3">
    <source>
        <dbReference type="EMBL" id="CEL72663.1"/>
    </source>
</evidence>
<feature type="compositionally biased region" description="Basic and acidic residues" evidence="2">
    <location>
        <begin position="421"/>
        <end position="437"/>
    </location>
</feature>
<feature type="region of interest" description="Disordered" evidence="2">
    <location>
        <begin position="238"/>
        <end position="303"/>
    </location>
</feature>
<evidence type="ECO:0000256" key="1">
    <source>
        <dbReference type="SAM" id="Coils"/>
    </source>
</evidence>
<feature type="compositionally biased region" description="Basic residues" evidence="2">
    <location>
        <begin position="210"/>
        <end position="223"/>
    </location>
</feature>
<accession>A0A0F7UX83</accession>
<feature type="region of interest" description="Disordered" evidence="2">
    <location>
        <begin position="409"/>
        <end position="437"/>
    </location>
</feature>
<sequence length="725" mass="77898">MSLGSSRLNGSRRREPRLTMAAPPPSFSFLSLSCSAASSSFHSFPSHRRAAGLPSRAGPFFPSGRGRSVRVRVGSPQLRLFRFCFLSSCSTFAVAVSLLLLSLALSSPHHSPGERRFATPLSAEPVAPALVLADASSVDHSTTPTIDREESSRSRKSSLEPRGSQQELQDSEKRTPRPEESEKHPASLEDLEVPLAATPTLRTDRDLRTLRRRSGHGQVSKLKRSKAFFSSLVRSDASALASRRSPSPAPESPGGNAATVVGGPGAPQDTPPPHHSAPHRGRRGHRLSRASAAEAGASQGPVLGRNLHAALHRGRAIRAVEAENGGGRAGSTKNAHKKVDRSVQRLVAQAVRTPAGLTVASVLAAVLVAYVTWRLLRGRVAAWVPGRKGGDEAGQGNLTIAPNDWVVKEEGRGSGPASGLSEKRSEKEATGVEEQKRRANDLKSLSMRLHAIRARQGKKSTRELQKESRELKQEIDELYPALLRLRASNAELEREIAASALGVPGTTASAGARLPPSTYFFGDRSPFTLNLPLAPTLQDLAGGVASVAGNVGDVGTLGQTGARTSPLLFGQSQHTLSEQGAGKATQSRDSIPPPPPLPRGYMASSTDAEIAAMDAERRLQQAQAEKRVLSKKLETVEGDVGLLLERLRLNEGRMTDEAAVTKTLRKRNEALLKDAQQKQSHLLKAQQRLETVKNYAVDMERYSDVLEKKVAFLEEQLKGQPENRG</sequence>
<gene>
    <name evidence="3" type="ORF">BN1205_042200</name>
</gene>
<feature type="compositionally biased region" description="Basic and acidic residues" evidence="2">
    <location>
        <begin position="170"/>
        <end position="187"/>
    </location>
</feature>
<dbReference type="AlphaFoldDB" id="A0A0F7UX83"/>
<dbReference type="PROSITE" id="PS51257">
    <property type="entry name" value="PROKAR_LIPOPROTEIN"/>
    <property type="match status" value="1"/>
</dbReference>
<feature type="region of interest" description="Disordered" evidence="2">
    <location>
        <begin position="573"/>
        <end position="600"/>
    </location>
</feature>
<evidence type="ECO:0000256" key="2">
    <source>
        <dbReference type="SAM" id="MobiDB-lite"/>
    </source>
</evidence>
<feature type="compositionally biased region" description="Polar residues" evidence="2">
    <location>
        <begin position="573"/>
        <end position="589"/>
    </location>
</feature>
<keyword evidence="1" id="KW-0175">Coiled coil</keyword>